<comment type="caution">
    <text evidence="2">The sequence shown here is derived from an EMBL/GenBank/DDBJ whole genome shotgun (WGS) entry which is preliminary data.</text>
</comment>
<dbReference type="Proteomes" id="UP001225034">
    <property type="component" value="Unassembled WGS sequence"/>
</dbReference>
<dbReference type="InterPro" id="IPR025714">
    <property type="entry name" value="Methyltranfer_dom"/>
</dbReference>
<dbReference type="SUPFAM" id="SSF53335">
    <property type="entry name" value="S-adenosyl-L-methionine-dependent methyltransferases"/>
    <property type="match status" value="1"/>
</dbReference>
<evidence type="ECO:0000259" key="1">
    <source>
        <dbReference type="Pfam" id="PF13847"/>
    </source>
</evidence>
<feature type="domain" description="Methyltransferase" evidence="1">
    <location>
        <begin position="37"/>
        <end position="145"/>
    </location>
</feature>
<sequence>MKNDIANRRAEIHGEAINVLDARSLFSSHKRLAEVLEEGMVVLDIGCGTGAITKDIAKIVGENGNVVGIDNNPSLIKKANELYGNISNLSFEVDSIYDHTLNNQFDIVTCARVVQWLSDPIKALKSMVAATKSGGKILVVDYNHEKIKWEPKPPESTSIFYAAFLKWRADAGMDNKIADHLNDWFLEIGLNHINVSKQHEVVIRQDEKFKDQIGIWADVMASRGVQMVKDHYITEAERCLAEKEYRDWIKEDAMSQSMYLLAVEGEKG</sequence>
<accession>A0ABT9YLU7</accession>
<protein>
    <submittedName>
        <fullName evidence="2">Ubiquinone/menaquinone biosynthesis C-methylase UbiE</fullName>
    </submittedName>
</protein>
<name>A0ABT9YLU7_9BACI</name>
<dbReference type="EMBL" id="JAUSUA010000006">
    <property type="protein sequence ID" value="MDQ0208614.1"/>
    <property type="molecule type" value="Genomic_DNA"/>
</dbReference>
<evidence type="ECO:0000313" key="2">
    <source>
        <dbReference type="EMBL" id="MDQ0208614.1"/>
    </source>
</evidence>
<keyword evidence="2" id="KW-0830">Ubiquinone</keyword>
<dbReference type="InterPro" id="IPR029063">
    <property type="entry name" value="SAM-dependent_MTases_sf"/>
</dbReference>
<dbReference type="PANTHER" id="PTHR43861:SF1">
    <property type="entry name" value="TRANS-ACONITATE 2-METHYLTRANSFERASE"/>
    <property type="match status" value="1"/>
</dbReference>
<dbReference type="Gene3D" id="3.40.50.150">
    <property type="entry name" value="Vaccinia Virus protein VP39"/>
    <property type="match status" value="1"/>
</dbReference>
<dbReference type="PANTHER" id="PTHR43861">
    <property type="entry name" value="TRANS-ACONITATE 2-METHYLTRANSFERASE-RELATED"/>
    <property type="match status" value="1"/>
</dbReference>
<evidence type="ECO:0000313" key="3">
    <source>
        <dbReference type="Proteomes" id="UP001225034"/>
    </source>
</evidence>
<proteinExistence type="predicted"/>
<dbReference type="RefSeq" id="WP_306984822.1">
    <property type="nucleotide sequence ID" value="NZ_JAUSUA010000006.1"/>
</dbReference>
<reference evidence="2 3" key="1">
    <citation type="submission" date="2023-07" db="EMBL/GenBank/DDBJ databases">
        <title>Genomic Encyclopedia of Type Strains, Phase IV (KMG-IV): sequencing the most valuable type-strain genomes for metagenomic binning, comparative biology and taxonomic classification.</title>
        <authorList>
            <person name="Goeker M."/>
        </authorList>
    </citation>
    <scope>NUCLEOTIDE SEQUENCE [LARGE SCALE GENOMIC DNA]</scope>
    <source>
        <strain evidence="2 3">DSM 19154</strain>
    </source>
</reference>
<dbReference type="Pfam" id="PF13847">
    <property type="entry name" value="Methyltransf_31"/>
    <property type="match status" value="1"/>
</dbReference>
<gene>
    <name evidence="2" type="ORF">J2S05_003426</name>
</gene>
<keyword evidence="3" id="KW-1185">Reference proteome</keyword>
<dbReference type="CDD" id="cd02440">
    <property type="entry name" value="AdoMet_MTases"/>
    <property type="match status" value="1"/>
</dbReference>
<organism evidence="2 3">
    <name type="scientific">Alkalicoccobacillus murimartini</name>
    <dbReference type="NCBI Taxonomy" id="171685"/>
    <lineage>
        <taxon>Bacteria</taxon>
        <taxon>Bacillati</taxon>
        <taxon>Bacillota</taxon>
        <taxon>Bacilli</taxon>
        <taxon>Bacillales</taxon>
        <taxon>Bacillaceae</taxon>
        <taxon>Alkalicoccobacillus</taxon>
    </lineage>
</organism>